<dbReference type="GO" id="GO:0071555">
    <property type="term" value="P:cell wall organization"/>
    <property type="evidence" value="ECO:0007669"/>
    <property type="project" value="UniProtKB-KW"/>
</dbReference>
<dbReference type="AlphaFoldDB" id="A0A450S7F4"/>
<comment type="catalytic activity">
    <reaction evidence="7 8">
        <text>UDP-N-acetyl-alpha-D-muramoyl-L-alanine + D-glutamate + ATP = UDP-N-acetyl-alpha-D-muramoyl-L-alanyl-D-glutamate + ADP + phosphate + H(+)</text>
        <dbReference type="Rhea" id="RHEA:16429"/>
        <dbReference type="ChEBI" id="CHEBI:15378"/>
        <dbReference type="ChEBI" id="CHEBI:29986"/>
        <dbReference type="ChEBI" id="CHEBI:30616"/>
        <dbReference type="ChEBI" id="CHEBI:43474"/>
        <dbReference type="ChEBI" id="CHEBI:83898"/>
        <dbReference type="ChEBI" id="CHEBI:83900"/>
        <dbReference type="ChEBI" id="CHEBI:456216"/>
        <dbReference type="EC" id="6.3.2.9"/>
    </reaction>
</comment>
<evidence type="ECO:0000313" key="12">
    <source>
        <dbReference type="EMBL" id="VFJ59835.1"/>
    </source>
</evidence>
<evidence type="ECO:0000313" key="13">
    <source>
        <dbReference type="EMBL" id="VFK07747.1"/>
    </source>
</evidence>
<dbReference type="InterPro" id="IPR013221">
    <property type="entry name" value="Mur_ligase_cen"/>
</dbReference>
<dbReference type="GO" id="GO:0008764">
    <property type="term" value="F:UDP-N-acetylmuramoylalanine-D-glutamate ligase activity"/>
    <property type="evidence" value="ECO:0007669"/>
    <property type="project" value="UniProtKB-UniRule"/>
</dbReference>
<dbReference type="NCBIfam" id="TIGR01087">
    <property type="entry name" value="murD"/>
    <property type="match status" value="1"/>
</dbReference>
<dbReference type="Gene3D" id="3.90.190.20">
    <property type="entry name" value="Mur ligase, C-terminal domain"/>
    <property type="match status" value="1"/>
</dbReference>
<evidence type="ECO:0000313" key="11">
    <source>
        <dbReference type="EMBL" id="VFJ47832.1"/>
    </source>
</evidence>
<keyword evidence="7 8" id="KW-0133">Cell shape</keyword>
<comment type="function">
    <text evidence="7 8">Cell wall formation. Catalyzes the addition of glutamate to the nucleotide precursor UDP-N-acetylmuramoyl-L-alanine (UMA).</text>
</comment>
<dbReference type="InterPro" id="IPR005762">
    <property type="entry name" value="MurD"/>
</dbReference>
<dbReference type="EMBL" id="CAADFL010000050">
    <property type="protein sequence ID" value="VFK07747.1"/>
    <property type="molecule type" value="Genomic_DNA"/>
</dbReference>
<evidence type="ECO:0000256" key="1">
    <source>
        <dbReference type="ARBA" id="ARBA00004496"/>
    </source>
</evidence>
<dbReference type="Pfam" id="PF02875">
    <property type="entry name" value="Mur_ligase_C"/>
    <property type="match status" value="1"/>
</dbReference>
<evidence type="ECO:0000256" key="6">
    <source>
        <dbReference type="ARBA" id="ARBA00022840"/>
    </source>
</evidence>
<gene>
    <name evidence="7" type="primary">murD</name>
    <name evidence="11" type="ORF">BECKFM1743A_GA0114220_100522</name>
    <name evidence="13" type="ORF">BECKFM1743B_GA0114221_100502</name>
    <name evidence="12" type="ORF">BECKFM1743C_GA0114222_102573</name>
</gene>
<evidence type="ECO:0000259" key="9">
    <source>
        <dbReference type="Pfam" id="PF02875"/>
    </source>
</evidence>
<keyword evidence="7 8" id="KW-0573">Peptidoglycan synthesis</keyword>
<dbReference type="GO" id="GO:0005737">
    <property type="term" value="C:cytoplasm"/>
    <property type="evidence" value="ECO:0007669"/>
    <property type="project" value="UniProtKB-SubCell"/>
</dbReference>
<dbReference type="InterPro" id="IPR036565">
    <property type="entry name" value="Mur-like_cat_sf"/>
</dbReference>
<dbReference type="GO" id="GO:0009252">
    <property type="term" value="P:peptidoglycan biosynthetic process"/>
    <property type="evidence" value="ECO:0007669"/>
    <property type="project" value="UniProtKB-UniRule"/>
</dbReference>
<keyword evidence="6 7" id="KW-0067">ATP-binding</keyword>
<evidence type="ECO:0000256" key="7">
    <source>
        <dbReference type="HAMAP-Rule" id="MF_00639"/>
    </source>
</evidence>
<reference evidence="11" key="1">
    <citation type="submission" date="2019-02" db="EMBL/GenBank/DDBJ databases">
        <authorList>
            <person name="Gruber-Vodicka R. H."/>
            <person name="Seah K. B. B."/>
        </authorList>
    </citation>
    <scope>NUCLEOTIDE SEQUENCE</scope>
    <source>
        <strain evidence="11">BECK_BZ163</strain>
        <strain evidence="13">BECK_BZ164</strain>
        <strain evidence="12">BECK_BZ165</strain>
    </source>
</reference>
<feature type="domain" description="Mur ligase C-terminal" evidence="9">
    <location>
        <begin position="326"/>
        <end position="445"/>
    </location>
</feature>
<evidence type="ECO:0000256" key="8">
    <source>
        <dbReference type="RuleBase" id="RU003664"/>
    </source>
</evidence>
<evidence type="ECO:0000256" key="2">
    <source>
        <dbReference type="ARBA" id="ARBA00004752"/>
    </source>
</evidence>
<dbReference type="EC" id="6.3.2.9" evidence="7 8"/>
<keyword evidence="7 8" id="KW-0132">Cell division</keyword>
<keyword evidence="7 8" id="KW-0961">Cell wall biogenesis/degradation</keyword>
<dbReference type="Pfam" id="PF08245">
    <property type="entry name" value="Mur_ligase_M"/>
    <property type="match status" value="1"/>
</dbReference>
<dbReference type="Gene3D" id="3.40.1190.10">
    <property type="entry name" value="Mur-like, catalytic domain"/>
    <property type="match status" value="1"/>
</dbReference>
<feature type="domain" description="Mur ligase central" evidence="10">
    <location>
        <begin position="124"/>
        <end position="303"/>
    </location>
</feature>
<keyword evidence="7 8" id="KW-0131">Cell cycle</keyword>
<comment type="subcellular location">
    <subcellularLocation>
        <location evidence="1 7 8">Cytoplasm</location>
    </subcellularLocation>
</comment>
<dbReference type="InterPro" id="IPR036615">
    <property type="entry name" value="Mur_ligase_C_dom_sf"/>
</dbReference>
<evidence type="ECO:0000256" key="4">
    <source>
        <dbReference type="ARBA" id="ARBA00022598"/>
    </source>
</evidence>
<keyword evidence="4 7" id="KW-0436">Ligase</keyword>
<feature type="binding site" evidence="7">
    <location>
        <begin position="126"/>
        <end position="132"/>
    </location>
    <ligand>
        <name>ATP</name>
        <dbReference type="ChEBI" id="CHEBI:30616"/>
    </ligand>
</feature>
<dbReference type="PANTHER" id="PTHR43692:SF1">
    <property type="entry name" value="UDP-N-ACETYLMURAMOYLALANINE--D-GLUTAMATE LIGASE"/>
    <property type="match status" value="1"/>
</dbReference>
<dbReference type="Gene3D" id="3.40.50.720">
    <property type="entry name" value="NAD(P)-binding Rossmann-like Domain"/>
    <property type="match status" value="1"/>
</dbReference>
<proteinExistence type="inferred from homology"/>
<dbReference type="SUPFAM" id="SSF53244">
    <property type="entry name" value="MurD-like peptide ligases, peptide-binding domain"/>
    <property type="match status" value="1"/>
</dbReference>
<dbReference type="InterPro" id="IPR004101">
    <property type="entry name" value="Mur_ligase_C"/>
</dbReference>
<organism evidence="11">
    <name type="scientific">Candidatus Kentrum sp. FM</name>
    <dbReference type="NCBI Taxonomy" id="2126340"/>
    <lineage>
        <taxon>Bacteria</taxon>
        <taxon>Pseudomonadati</taxon>
        <taxon>Pseudomonadota</taxon>
        <taxon>Gammaproteobacteria</taxon>
        <taxon>Candidatus Kentrum</taxon>
    </lineage>
</organism>
<dbReference type="UniPathway" id="UPA00219"/>
<evidence type="ECO:0000259" key="10">
    <source>
        <dbReference type="Pfam" id="PF08245"/>
    </source>
</evidence>
<keyword evidence="3 7" id="KW-0963">Cytoplasm</keyword>
<name>A0A450S7F4_9GAMM</name>
<dbReference type="EMBL" id="CAADEZ010000052">
    <property type="protein sequence ID" value="VFJ47832.1"/>
    <property type="molecule type" value="Genomic_DNA"/>
</dbReference>
<protein>
    <recommendedName>
        <fullName evidence="7 8">UDP-N-acetylmuramoylalanine--D-glutamate ligase</fullName>
        <ecNumber evidence="7 8">6.3.2.9</ecNumber>
    </recommendedName>
    <alternativeName>
        <fullName evidence="7">D-glutamic acid-adding enzyme</fullName>
    </alternativeName>
    <alternativeName>
        <fullName evidence="7">UDP-N-acetylmuramoyl-L-alanyl-D-glutamate synthetase</fullName>
    </alternativeName>
</protein>
<accession>A0A450S7F4</accession>
<evidence type="ECO:0000256" key="5">
    <source>
        <dbReference type="ARBA" id="ARBA00022741"/>
    </source>
</evidence>
<dbReference type="GO" id="GO:0008360">
    <property type="term" value="P:regulation of cell shape"/>
    <property type="evidence" value="ECO:0007669"/>
    <property type="project" value="UniProtKB-KW"/>
</dbReference>
<keyword evidence="5 7" id="KW-0547">Nucleotide-binding</keyword>
<dbReference type="PANTHER" id="PTHR43692">
    <property type="entry name" value="UDP-N-ACETYLMURAMOYLALANINE--D-GLUTAMATE LIGASE"/>
    <property type="match status" value="1"/>
</dbReference>
<dbReference type="Pfam" id="PF21799">
    <property type="entry name" value="MurD-like_N"/>
    <property type="match status" value="1"/>
</dbReference>
<dbReference type="GO" id="GO:0051301">
    <property type="term" value="P:cell division"/>
    <property type="evidence" value="ECO:0007669"/>
    <property type="project" value="UniProtKB-KW"/>
</dbReference>
<dbReference type="SUPFAM" id="SSF53623">
    <property type="entry name" value="MurD-like peptide ligases, catalytic domain"/>
    <property type="match status" value="1"/>
</dbReference>
<dbReference type="HAMAP" id="MF_00639">
    <property type="entry name" value="MurD"/>
    <property type="match status" value="1"/>
</dbReference>
<evidence type="ECO:0000256" key="3">
    <source>
        <dbReference type="ARBA" id="ARBA00022490"/>
    </source>
</evidence>
<comment type="similarity">
    <text evidence="7">Belongs to the MurCDEF family.</text>
</comment>
<sequence>MGIDGVTTQPTVIVGLGQTGLSVARYLAGRGVEIAVLDSRAEPPELAALRAELPNIPVYLGGFDEKVLGNAREIILSPGVSLQEPAIRRVREKTKGRSIPVIGDIELFARAVHASSARVPIIAITGSNGKSTVTTLVAQMARRDGLTVCAGANLGPPALALLDDNKTADLFVLELSSFQLETTTTLNPTAAAILNLSEDHMDRYADISSYARAKYRIFAGDGAMVLNLDDPLVAAARGYFGNQNRSRPVIGFTLSEPGPDEFGVVAREDGPWIACGRIPLLPIAALKLTGMHNVANVLAGLALGTAVGLSLSAMCETLQEFTGLPHRCQFVADRGGVHWFNDSKATNVGSAVAAIHGLRRESDIVLIAGGDGKGADFSPLKDAIRRNAGQRAVRAIVLLGQDASRIATAVQDVVRVVYADGMRDAVHKARDLARPGDSVLLSPACASWDMYRDYRERGEVFTAAVNSEIL</sequence>
<dbReference type="GO" id="GO:0005524">
    <property type="term" value="F:ATP binding"/>
    <property type="evidence" value="ECO:0007669"/>
    <property type="project" value="UniProtKB-UniRule"/>
</dbReference>
<dbReference type="EMBL" id="CAADFA010000257">
    <property type="protein sequence ID" value="VFJ59835.1"/>
    <property type="molecule type" value="Genomic_DNA"/>
</dbReference>
<comment type="pathway">
    <text evidence="2 7 8">Cell wall biogenesis; peptidoglycan biosynthesis.</text>
</comment>
<dbReference type="SUPFAM" id="SSF51984">
    <property type="entry name" value="MurCD N-terminal domain"/>
    <property type="match status" value="1"/>
</dbReference>